<protein>
    <submittedName>
        <fullName evidence="1">Uncharacterized protein</fullName>
    </submittedName>
</protein>
<gene>
    <name evidence="1" type="ORF">WN944_016520</name>
</gene>
<sequence>MANFFFSAYNLIFSAKNVTKFFQQNIKEKKGRDVYKYIEEMSEEEMKAPELKIRIGESEERIILKGRENEGVGECARTGKTGEGFNLSVNTKGAFCATAPFILFCTASTSLLTQLFKKECYPELF</sequence>
<comment type="caution">
    <text evidence="1">The sequence shown here is derived from an EMBL/GenBank/DDBJ whole genome shotgun (WGS) entry which is preliminary data.</text>
</comment>
<keyword evidence="2" id="KW-1185">Reference proteome</keyword>
<evidence type="ECO:0000313" key="1">
    <source>
        <dbReference type="EMBL" id="KAK9201319.1"/>
    </source>
</evidence>
<dbReference type="Proteomes" id="UP001428341">
    <property type="component" value="Unassembled WGS sequence"/>
</dbReference>
<evidence type="ECO:0000313" key="2">
    <source>
        <dbReference type="Proteomes" id="UP001428341"/>
    </source>
</evidence>
<organism evidence="1 2">
    <name type="scientific">Citrus x changshan-huyou</name>
    <dbReference type="NCBI Taxonomy" id="2935761"/>
    <lineage>
        <taxon>Eukaryota</taxon>
        <taxon>Viridiplantae</taxon>
        <taxon>Streptophyta</taxon>
        <taxon>Embryophyta</taxon>
        <taxon>Tracheophyta</taxon>
        <taxon>Spermatophyta</taxon>
        <taxon>Magnoliopsida</taxon>
        <taxon>eudicotyledons</taxon>
        <taxon>Gunneridae</taxon>
        <taxon>Pentapetalae</taxon>
        <taxon>rosids</taxon>
        <taxon>malvids</taxon>
        <taxon>Sapindales</taxon>
        <taxon>Rutaceae</taxon>
        <taxon>Aurantioideae</taxon>
        <taxon>Citrus</taxon>
    </lineage>
</organism>
<accession>A0AAP0QNN2</accession>
<dbReference type="EMBL" id="JBCGBO010000005">
    <property type="protein sequence ID" value="KAK9201319.1"/>
    <property type="molecule type" value="Genomic_DNA"/>
</dbReference>
<proteinExistence type="predicted"/>
<dbReference type="AlphaFoldDB" id="A0AAP0QNN2"/>
<reference evidence="1 2" key="1">
    <citation type="submission" date="2024-05" db="EMBL/GenBank/DDBJ databases">
        <title>Haplotype-resolved chromosome-level genome assembly of Huyou (Citrus changshanensis).</title>
        <authorList>
            <person name="Miao C."/>
            <person name="Chen W."/>
            <person name="Wu Y."/>
            <person name="Wang L."/>
            <person name="Zhao S."/>
            <person name="Grierson D."/>
            <person name="Xu C."/>
            <person name="Chen K."/>
        </authorList>
    </citation>
    <scope>NUCLEOTIDE SEQUENCE [LARGE SCALE GENOMIC DNA]</scope>
    <source>
        <strain evidence="1">01-14</strain>
        <tissue evidence="1">Leaf</tissue>
    </source>
</reference>
<name>A0AAP0QNN2_9ROSI</name>